<dbReference type="InterPro" id="IPR032675">
    <property type="entry name" value="LRR_dom_sf"/>
</dbReference>
<dbReference type="AlphaFoldDB" id="A0A814MW05"/>
<name>A0A814MW05_9BILA</name>
<dbReference type="EMBL" id="CAJOBD010000432">
    <property type="protein sequence ID" value="CAF3667780.1"/>
    <property type="molecule type" value="Genomic_DNA"/>
</dbReference>
<feature type="domain" description="F-box" evidence="1">
    <location>
        <begin position="2"/>
        <end position="54"/>
    </location>
</feature>
<gene>
    <name evidence="3" type="ORF">JBS370_LOCUS7331</name>
    <name evidence="2" type="ORF">ZHD862_LOCUS16742</name>
</gene>
<evidence type="ECO:0000313" key="3">
    <source>
        <dbReference type="EMBL" id="CAF3667780.1"/>
    </source>
</evidence>
<organism evidence="2 4">
    <name type="scientific">Rotaria sordida</name>
    <dbReference type="NCBI Taxonomy" id="392033"/>
    <lineage>
        <taxon>Eukaryota</taxon>
        <taxon>Metazoa</taxon>
        <taxon>Spiralia</taxon>
        <taxon>Gnathifera</taxon>
        <taxon>Rotifera</taxon>
        <taxon>Eurotatoria</taxon>
        <taxon>Bdelloidea</taxon>
        <taxon>Philodinida</taxon>
        <taxon>Philodinidae</taxon>
        <taxon>Rotaria</taxon>
    </lineage>
</organism>
<dbReference type="EMBL" id="CAJNOT010000803">
    <property type="protein sequence ID" value="CAF1084164.1"/>
    <property type="molecule type" value="Genomic_DNA"/>
</dbReference>
<evidence type="ECO:0000313" key="4">
    <source>
        <dbReference type="Proteomes" id="UP000663864"/>
    </source>
</evidence>
<sequence>MKNRLEQLPNELLWLILEYISPIDLFHKFFNLNQRFNTILRLIHYRFNLLYTNQNQFNFFLNIILPNIEYNWIESLYIDDITNRLYIINKCQRLRSLTIHHLHTENINLLVNNVLLELKQLNYLHLYTEFRLRDHDVNSLTNIIFSQQMPSLTYCYLDFQDYSRMSFDHLDITNKTLSLKTLVIDQWCRLRDFIRLLHFIPNIKRLTVRLFDSNTKGTIVPSLNAIDDFTTLVPHLIFLRAKLAEIPFIIATKILFLRLPSKLHELSLSTWSIEYGNGDLWETILSSKFPYLKHFRLIISLDQIPHTYITANNLDLDNIVKSFNQSKYFLDHHWNVLINVNEHDRLKFVLHTIPYPIENFQTTLYNIRRCTISPLIIKSTYHYVSKLSLTLHNNLTSLLYDYNEYRYFPNIEQFILYSNLINNSRQFQSIEYFNNLKTMINLSNIILLNCPEETRQYPIELINLLLKNLPKLKTLIVSYRLYTYLQTQSIYYLKNLTLIFAIYSSISPPTTRMRYLLTPNQILTNELILELVRTSFSVFSELQTLTLIVRDLDGFDNQFSEWLKTNFPIEQNILYDFLIFDKIVRFYF</sequence>
<dbReference type="Gene3D" id="3.80.10.10">
    <property type="entry name" value="Ribonuclease Inhibitor"/>
    <property type="match status" value="1"/>
</dbReference>
<dbReference type="PROSITE" id="PS50181">
    <property type="entry name" value="FBOX"/>
    <property type="match status" value="1"/>
</dbReference>
<accession>A0A814MW05</accession>
<dbReference type="Proteomes" id="UP000663836">
    <property type="component" value="Unassembled WGS sequence"/>
</dbReference>
<comment type="caution">
    <text evidence="2">The sequence shown here is derived from an EMBL/GenBank/DDBJ whole genome shotgun (WGS) entry which is preliminary data.</text>
</comment>
<dbReference type="Proteomes" id="UP000663864">
    <property type="component" value="Unassembled WGS sequence"/>
</dbReference>
<dbReference type="InterPro" id="IPR001810">
    <property type="entry name" value="F-box_dom"/>
</dbReference>
<proteinExistence type="predicted"/>
<protein>
    <recommendedName>
        <fullName evidence="1">F-box domain-containing protein</fullName>
    </recommendedName>
</protein>
<reference evidence="2" key="1">
    <citation type="submission" date="2021-02" db="EMBL/GenBank/DDBJ databases">
        <authorList>
            <person name="Nowell W R."/>
        </authorList>
    </citation>
    <scope>NUCLEOTIDE SEQUENCE</scope>
</reference>
<evidence type="ECO:0000259" key="1">
    <source>
        <dbReference type="PROSITE" id="PS50181"/>
    </source>
</evidence>
<evidence type="ECO:0000313" key="2">
    <source>
        <dbReference type="EMBL" id="CAF1084164.1"/>
    </source>
</evidence>